<organism evidence="4 5">
    <name type="scientific">Candidatus Schekmanbacteria bacterium RIFCSPLOWO2_12_FULL_38_15</name>
    <dbReference type="NCBI Taxonomy" id="1817883"/>
    <lineage>
        <taxon>Bacteria</taxon>
        <taxon>Candidatus Schekmaniibacteriota</taxon>
    </lineage>
</organism>
<proteinExistence type="predicted"/>
<dbReference type="EMBL" id="MGDI01000033">
    <property type="protein sequence ID" value="OGL52173.1"/>
    <property type="molecule type" value="Genomic_DNA"/>
</dbReference>
<evidence type="ECO:0000313" key="4">
    <source>
        <dbReference type="EMBL" id="OGL52173.1"/>
    </source>
</evidence>
<keyword evidence="1" id="KW-0450">Lipoyl</keyword>
<comment type="caution">
    <text evidence="4">The sequence shown here is derived from an EMBL/GenBank/DDBJ whole genome shotgun (WGS) entry which is preliminary data.</text>
</comment>
<evidence type="ECO:0000313" key="5">
    <source>
        <dbReference type="Proteomes" id="UP000178082"/>
    </source>
</evidence>
<evidence type="ECO:0008006" key="6">
    <source>
        <dbReference type="Google" id="ProtNLM"/>
    </source>
</evidence>
<evidence type="ECO:0000256" key="2">
    <source>
        <dbReference type="SAM" id="MobiDB-lite"/>
    </source>
</evidence>
<dbReference type="STRING" id="1817883.A3G31_07080"/>
<evidence type="ECO:0000256" key="3">
    <source>
        <dbReference type="SAM" id="Phobius"/>
    </source>
</evidence>
<feature type="transmembrane region" description="Helical" evidence="3">
    <location>
        <begin position="38"/>
        <end position="59"/>
    </location>
</feature>
<dbReference type="InterPro" id="IPR033753">
    <property type="entry name" value="GCV_H/Fam206"/>
</dbReference>
<accession>A0A1F7SEG1</accession>
<keyword evidence="3" id="KW-0472">Membrane</keyword>
<reference evidence="4 5" key="1">
    <citation type="journal article" date="2016" name="Nat. Commun.">
        <title>Thousands of microbial genomes shed light on interconnected biogeochemical processes in an aquifer system.</title>
        <authorList>
            <person name="Anantharaman K."/>
            <person name="Brown C.T."/>
            <person name="Hug L.A."/>
            <person name="Sharon I."/>
            <person name="Castelle C.J."/>
            <person name="Probst A.J."/>
            <person name="Thomas B.C."/>
            <person name="Singh A."/>
            <person name="Wilkins M.J."/>
            <person name="Karaoz U."/>
            <person name="Brodie E.L."/>
            <person name="Williams K.H."/>
            <person name="Hubbard S.S."/>
            <person name="Banfield J.F."/>
        </authorList>
    </citation>
    <scope>NUCLEOTIDE SEQUENCE [LARGE SCALE GENOMIC DNA]</scope>
</reference>
<keyword evidence="3" id="KW-0812">Transmembrane</keyword>
<evidence type="ECO:0000256" key="1">
    <source>
        <dbReference type="ARBA" id="ARBA00022823"/>
    </source>
</evidence>
<dbReference type="PANTHER" id="PTHR11715">
    <property type="entry name" value="GLYCINE CLEAVAGE SYSTEM H PROTEIN"/>
    <property type="match status" value="1"/>
</dbReference>
<dbReference type="AlphaFoldDB" id="A0A1F7SEG1"/>
<dbReference type="GO" id="GO:0019464">
    <property type="term" value="P:glycine decarboxylation via glycine cleavage system"/>
    <property type="evidence" value="ECO:0007669"/>
    <property type="project" value="InterPro"/>
</dbReference>
<dbReference type="Pfam" id="PF01597">
    <property type="entry name" value="GCV_H"/>
    <property type="match status" value="1"/>
</dbReference>
<protein>
    <recommendedName>
        <fullName evidence="6">Glycine cleavage system protein H</fullName>
    </recommendedName>
</protein>
<dbReference type="Gene3D" id="2.40.50.100">
    <property type="match status" value="1"/>
</dbReference>
<feature type="compositionally biased region" description="Basic and acidic residues" evidence="2">
    <location>
        <begin position="13"/>
        <end position="28"/>
    </location>
</feature>
<dbReference type="InterPro" id="IPR002930">
    <property type="entry name" value="GCV_H"/>
</dbReference>
<dbReference type="GO" id="GO:0005960">
    <property type="term" value="C:glycine cleavage complex"/>
    <property type="evidence" value="ECO:0007669"/>
    <property type="project" value="InterPro"/>
</dbReference>
<dbReference type="GO" id="GO:0005737">
    <property type="term" value="C:cytoplasm"/>
    <property type="evidence" value="ECO:0007669"/>
    <property type="project" value="TreeGrafter"/>
</dbReference>
<dbReference type="PANTHER" id="PTHR11715:SF3">
    <property type="entry name" value="GLYCINE CLEAVAGE SYSTEM H PROTEIN-RELATED"/>
    <property type="match status" value="1"/>
</dbReference>
<name>A0A1F7SEG1_9BACT</name>
<dbReference type="GO" id="GO:0009249">
    <property type="term" value="P:protein lipoylation"/>
    <property type="evidence" value="ECO:0007669"/>
    <property type="project" value="TreeGrafter"/>
</dbReference>
<gene>
    <name evidence="4" type="ORF">A3G31_07080</name>
</gene>
<feature type="region of interest" description="Disordered" evidence="2">
    <location>
        <begin position="1"/>
        <end position="28"/>
    </location>
</feature>
<sequence length="283" mass="32128">MGRLGQETQLYPDRGRSPDLPEKEGSVENFNAKRKEGIKMVVILVVTTIICFILIDLAVQTVEARREGRVAVFRSRTETQAAGEARKAERKPVRSFRESDYRIPMGIFFHKGHTWANLLLSGYVKVGMDDFAQRSIGRFDEIELPPIGKEVKQGGRIFTIKQGNRKANFYSPVDGVIGSVNHMLLETPRVIKRDPYIDGWVCAIKPNNLSENIKALKVAKDAALWLKEEIVRFKEVMLGKGLQMVPGYATIQDGGEIVDGLLEFLGDEQWEFFEKNFLRKRGR</sequence>
<dbReference type="SUPFAM" id="SSF51230">
    <property type="entry name" value="Single hybrid motif"/>
    <property type="match status" value="1"/>
</dbReference>
<dbReference type="Proteomes" id="UP000178082">
    <property type="component" value="Unassembled WGS sequence"/>
</dbReference>
<dbReference type="InterPro" id="IPR011053">
    <property type="entry name" value="Single_hybrid_motif"/>
</dbReference>
<dbReference type="CDD" id="cd06848">
    <property type="entry name" value="GCS_H"/>
    <property type="match status" value="1"/>
</dbReference>
<keyword evidence="3" id="KW-1133">Transmembrane helix</keyword>